<evidence type="ECO:0000313" key="2">
    <source>
        <dbReference type="Proteomes" id="UP000019205"/>
    </source>
</evidence>
<name>A4AD65_9GAMM</name>
<dbReference type="RefSeq" id="WP_008294165.1">
    <property type="nucleotide sequence ID" value="NZ_CM002299.1"/>
</dbReference>
<dbReference type="OrthoDB" id="9800901at2"/>
<dbReference type="STRING" id="314285.KT71_08680"/>
<dbReference type="AlphaFoldDB" id="A4AD65"/>
<reference evidence="1 2" key="1">
    <citation type="journal article" date="2007" name="Proc. Natl. Acad. Sci. U.S.A.">
        <title>Characterization of a marine gammaproteobacterium capable of aerobic anoxygenic photosynthesis.</title>
        <authorList>
            <person name="Fuchs B.M."/>
            <person name="Spring S."/>
            <person name="Teeling H."/>
            <person name="Quast C."/>
            <person name="Wulf J."/>
            <person name="Schattenhofer M."/>
            <person name="Yan S."/>
            <person name="Ferriera S."/>
            <person name="Johnson J."/>
            <person name="Glockner F.O."/>
            <person name="Amann R."/>
        </authorList>
    </citation>
    <scope>NUCLEOTIDE SEQUENCE [LARGE SCALE GENOMIC DNA]</scope>
    <source>
        <strain evidence="1">KT71</strain>
    </source>
</reference>
<organism evidence="1 2">
    <name type="scientific">Congregibacter litoralis KT71</name>
    <dbReference type="NCBI Taxonomy" id="314285"/>
    <lineage>
        <taxon>Bacteria</taxon>
        <taxon>Pseudomonadati</taxon>
        <taxon>Pseudomonadota</taxon>
        <taxon>Gammaproteobacteria</taxon>
        <taxon>Cellvibrionales</taxon>
        <taxon>Halieaceae</taxon>
        <taxon>Congregibacter</taxon>
    </lineage>
</organism>
<comment type="caution">
    <text evidence="1">The sequence shown here is derived from an EMBL/GenBank/DDBJ whole genome shotgun (WGS) entry which is preliminary data.</text>
</comment>
<evidence type="ECO:0000313" key="1">
    <source>
        <dbReference type="EMBL" id="EAQ96118.1"/>
    </source>
</evidence>
<proteinExistence type="predicted"/>
<sequence length="310" mass="34646">MLKPIQNPGNKSIVTRARILEETSIGVALFKYAGECFETGDHLDRFTLQERANKYLDPSENRLFQIFDGFRRFAYELDEVSFAEDEIFHALAFLNAMDNGLPEFYSADAPSACSLAIQAAFAREKLHFEDPNFPYAPIFCPDGIGVMNYDSYFPTGSIAGMTVTDLSLLTGLEEKSVRSGLTSDPTTRTMSTSGTKMLEVPPVDARKWLLGRGTYMGAESASIARDEKGLIKVPQAKDNSVFDIACRSPRSGYRIGRKGHEREFTDYQSALSELMEVADRYWRRPNAAGNMGLVKAVRWAWRTPEELGLA</sequence>
<dbReference type="EMBL" id="AAOA02000003">
    <property type="protein sequence ID" value="EAQ96118.1"/>
    <property type="molecule type" value="Genomic_DNA"/>
</dbReference>
<protein>
    <submittedName>
        <fullName evidence="1">Uncharacterized protein</fullName>
    </submittedName>
</protein>
<gene>
    <name evidence="1" type="ORF">KT71_08680</name>
</gene>
<dbReference type="Proteomes" id="UP000019205">
    <property type="component" value="Chromosome"/>
</dbReference>
<dbReference type="HOGENOM" id="CLU_896326_0_0_6"/>
<reference evidence="1 2" key="2">
    <citation type="journal article" date="2009" name="PLoS ONE">
        <title>The photosynthetic apparatus and its regulation in the aerobic gammaproteobacterium Congregibacter litoralis gen. nov., sp. nov.</title>
        <authorList>
            <person name="Spring S."/>
            <person name="Lunsdorf H."/>
            <person name="Fuchs B.M."/>
            <person name="Tindall B.J."/>
        </authorList>
    </citation>
    <scope>NUCLEOTIDE SEQUENCE [LARGE SCALE GENOMIC DNA]</scope>
    <source>
        <strain evidence="1">KT71</strain>
    </source>
</reference>
<accession>A4AD65</accession>
<keyword evidence="2" id="KW-1185">Reference proteome</keyword>